<evidence type="ECO:0000256" key="2">
    <source>
        <dbReference type="ARBA" id="ARBA00014933"/>
    </source>
</evidence>
<dbReference type="AlphaFoldDB" id="A0A9P0AL81"/>
<evidence type="ECO:0000313" key="4">
    <source>
        <dbReference type="Proteomes" id="UP001152759"/>
    </source>
</evidence>
<dbReference type="Gene3D" id="1.25.10.10">
    <property type="entry name" value="Leucine-rich Repeat Variant"/>
    <property type="match status" value="1"/>
</dbReference>
<gene>
    <name evidence="3" type="ORF">BEMITA_LOCUS12317</name>
</gene>
<dbReference type="GO" id="GO:0043248">
    <property type="term" value="P:proteasome assembly"/>
    <property type="evidence" value="ECO:0007669"/>
    <property type="project" value="InterPro"/>
</dbReference>
<evidence type="ECO:0000313" key="3">
    <source>
        <dbReference type="EMBL" id="CAH0393967.1"/>
    </source>
</evidence>
<dbReference type="GO" id="GO:0005829">
    <property type="term" value="C:cytosol"/>
    <property type="evidence" value="ECO:0007669"/>
    <property type="project" value="TreeGrafter"/>
</dbReference>
<dbReference type="InterPro" id="IPR016024">
    <property type="entry name" value="ARM-type_fold"/>
</dbReference>
<name>A0A9P0AL81_BEMTA</name>
<comment type="similarity">
    <text evidence="1">Belongs to the proteasome subunit S5B/HSM3 family.</text>
</comment>
<evidence type="ECO:0000256" key="1">
    <source>
        <dbReference type="ARBA" id="ARBA00006823"/>
    </source>
</evidence>
<reference evidence="3" key="1">
    <citation type="submission" date="2021-12" db="EMBL/GenBank/DDBJ databases">
        <authorList>
            <person name="King R."/>
        </authorList>
    </citation>
    <scope>NUCLEOTIDE SEQUENCE</scope>
</reference>
<dbReference type="InterPro" id="IPR011989">
    <property type="entry name" value="ARM-like"/>
</dbReference>
<accession>A0A9P0AL81</accession>
<keyword evidence="4" id="KW-1185">Reference proteome</keyword>
<dbReference type="PANTHER" id="PTHR13554:SF10">
    <property type="entry name" value="26S PROTEASOME NON-ATPASE REGULATORY SUBUNIT 5"/>
    <property type="match status" value="1"/>
</dbReference>
<dbReference type="Proteomes" id="UP001152759">
    <property type="component" value="Chromosome 7"/>
</dbReference>
<sequence length="505" mass="56153">MAELDWFQGKLSRLSTDENVLDNLSEVNIAAANLRPNQLSVIASNLPLGSIFDCVNSSDLDQINAACSALKLFLSALEPRFVLSQYGVHLMRALNHPEPNVQLLTIEQLNRSISEVDLLSSNDLEIIKAVINCLGKDLVVAQPCIKFLITLSHSPAGLSALFSPPILRLLESTMAISSVVQLRVFEVVVGISTFSAPSLHACHASGVFSSLFDTLKNMKDSLARFACLELLTSLALTYHGLKFLEDEGILKYLADQLSAVLGEDDTGLNSLYVPCYIKFFGNVAQLQPEYIFSKYPNIIDKIFEAVDSPDRDTVCKALETVSYIATTTRGKQLLSTYDNKMTITIEQIGSYLKGMPMEYKVTAMNALANMFKLDITDLTDDLLSITKSWFYKLGEDPMQNIMSICRQPFVETRCAGLLVLKSLAILPWGLEEFVRYPGLLEFLLDRSSDTTMQCKDAKYQVIKQIIEAPKAKEILPGPMYVRMREYVRQGLVHVPVQMEVAVDGM</sequence>
<protein>
    <recommendedName>
        <fullName evidence="2">26S proteasome non-ATPase regulatory subunit 5</fullName>
    </recommendedName>
</protein>
<dbReference type="EMBL" id="OU963868">
    <property type="protein sequence ID" value="CAH0393967.1"/>
    <property type="molecule type" value="Genomic_DNA"/>
</dbReference>
<dbReference type="InterPro" id="IPR019538">
    <property type="entry name" value="PSMD5"/>
</dbReference>
<dbReference type="PANTHER" id="PTHR13554">
    <property type="entry name" value="26S PROTEASOME NON-ATPASE REGULATORY SUBUNIT 5-RELATED"/>
    <property type="match status" value="1"/>
</dbReference>
<dbReference type="SUPFAM" id="SSF48371">
    <property type="entry name" value="ARM repeat"/>
    <property type="match status" value="1"/>
</dbReference>
<proteinExistence type="inferred from homology"/>
<organism evidence="3 4">
    <name type="scientific">Bemisia tabaci</name>
    <name type="common">Sweetpotato whitefly</name>
    <name type="synonym">Aleurodes tabaci</name>
    <dbReference type="NCBI Taxonomy" id="7038"/>
    <lineage>
        <taxon>Eukaryota</taxon>
        <taxon>Metazoa</taxon>
        <taxon>Ecdysozoa</taxon>
        <taxon>Arthropoda</taxon>
        <taxon>Hexapoda</taxon>
        <taxon>Insecta</taxon>
        <taxon>Pterygota</taxon>
        <taxon>Neoptera</taxon>
        <taxon>Paraneoptera</taxon>
        <taxon>Hemiptera</taxon>
        <taxon>Sternorrhyncha</taxon>
        <taxon>Aleyrodoidea</taxon>
        <taxon>Aleyrodidae</taxon>
        <taxon>Aleyrodinae</taxon>
        <taxon>Bemisia</taxon>
    </lineage>
</organism>
<dbReference type="KEGG" id="btab:109039351"/>
<dbReference type="Pfam" id="PF10508">
    <property type="entry name" value="Proteasom_PSMB"/>
    <property type="match status" value="1"/>
</dbReference>